<gene>
    <name evidence="2" type="ORF">FRUB_05051</name>
</gene>
<name>A0A225DF81_9BACT</name>
<feature type="compositionally biased region" description="Low complexity" evidence="1">
    <location>
        <begin position="217"/>
        <end position="226"/>
    </location>
</feature>
<comment type="caution">
    <text evidence="2">The sequence shown here is derived from an EMBL/GenBank/DDBJ whole genome shotgun (WGS) entry which is preliminary data.</text>
</comment>
<feature type="compositionally biased region" description="Basic residues" evidence="1">
    <location>
        <begin position="7"/>
        <end position="19"/>
    </location>
</feature>
<organism evidence="2 3">
    <name type="scientific">Fimbriiglobus ruber</name>
    <dbReference type="NCBI Taxonomy" id="1908690"/>
    <lineage>
        <taxon>Bacteria</taxon>
        <taxon>Pseudomonadati</taxon>
        <taxon>Planctomycetota</taxon>
        <taxon>Planctomycetia</taxon>
        <taxon>Gemmatales</taxon>
        <taxon>Gemmataceae</taxon>
        <taxon>Fimbriiglobus</taxon>
    </lineage>
</organism>
<feature type="compositionally biased region" description="Polar residues" evidence="1">
    <location>
        <begin position="246"/>
        <end position="257"/>
    </location>
</feature>
<sequence>MAGVPARGRHRPVPGRRRGRPEARPDRHHPRRPDAAALLAAWPRRPGADAACHPVTLAVDGGVVVRGRDEATGAVETVRLARPAVTGPTARIAVDRQVLARALALGCTTVRVAAGRPVVFAGGGRTLVTMALDPDPAAEVEPATTGIAAADLVRIPDPAPERRIAVRLESNGPPRPTGPTCRLPIRSTRWSSPRTCGRPWPMPPRKPGDWSPPEVPPEGAEGPDPGLVEPQGPPPRAGRIAVTGRLTPNTTLVTVRPSQEPEFPFPRARMPTSILPTAAADSRN</sequence>
<dbReference type="RefSeq" id="WP_088256111.1">
    <property type="nucleotide sequence ID" value="NZ_NIDE01000008.1"/>
</dbReference>
<accession>A0A225DF81</accession>
<dbReference type="Proteomes" id="UP000214646">
    <property type="component" value="Unassembled WGS sequence"/>
</dbReference>
<feature type="region of interest" description="Disordered" evidence="1">
    <location>
        <begin position="168"/>
        <end position="284"/>
    </location>
</feature>
<feature type="region of interest" description="Disordered" evidence="1">
    <location>
        <begin position="1"/>
        <end position="32"/>
    </location>
</feature>
<proteinExistence type="predicted"/>
<dbReference type="EMBL" id="NIDE01000008">
    <property type="protein sequence ID" value="OWK40132.1"/>
    <property type="molecule type" value="Genomic_DNA"/>
</dbReference>
<evidence type="ECO:0000313" key="2">
    <source>
        <dbReference type="EMBL" id="OWK40132.1"/>
    </source>
</evidence>
<protein>
    <submittedName>
        <fullName evidence="2">Uncharacterized protein</fullName>
    </submittedName>
</protein>
<evidence type="ECO:0000313" key="3">
    <source>
        <dbReference type="Proteomes" id="UP000214646"/>
    </source>
</evidence>
<evidence type="ECO:0000256" key="1">
    <source>
        <dbReference type="SAM" id="MobiDB-lite"/>
    </source>
</evidence>
<dbReference type="AlphaFoldDB" id="A0A225DF81"/>
<keyword evidence="3" id="KW-1185">Reference proteome</keyword>
<reference evidence="3" key="1">
    <citation type="submission" date="2017-06" db="EMBL/GenBank/DDBJ databases">
        <title>Genome analysis of Fimbriiglobus ruber SP5, the first member of the order Planctomycetales with confirmed chitinolytic capability.</title>
        <authorList>
            <person name="Ravin N.V."/>
            <person name="Rakitin A.L."/>
            <person name="Ivanova A.A."/>
            <person name="Beletsky A.V."/>
            <person name="Kulichevskaya I.S."/>
            <person name="Mardanov A.V."/>
            <person name="Dedysh S.N."/>
        </authorList>
    </citation>
    <scope>NUCLEOTIDE SEQUENCE [LARGE SCALE GENOMIC DNA]</scope>
    <source>
        <strain evidence="3">SP5</strain>
    </source>
</reference>